<evidence type="ECO:0000256" key="3">
    <source>
        <dbReference type="ARBA" id="ARBA00023285"/>
    </source>
</evidence>
<gene>
    <name evidence="8 10" type="ORF">BDZ99DRAFT_456699</name>
</gene>
<keyword evidence="2" id="KW-0624">Polysaccharide degradation</keyword>
<reference evidence="8 10" key="1">
    <citation type="journal article" date="2020" name="Stud. Mycol.">
        <title>101 Dothideomycetes genomes: a test case for predicting lifestyles and emergence of pathogens.</title>
        <authorList>
            <person name="Haridas S."/>
            <person name="Albert R."/>
            <person name="Binder M."/>
            <person name="Bloem J."/>
            <person name="Labutti K."/>
            <person name="Salamov A."/>
            <person name="Andreopoulos B."/>
            <person name="Baker S."/>
            <person name="Barry K."/>
            <person name="Bills G."/>
            <person name="Bluhm B."/>
            <person name="Cannon C."/>
            <person name="Castanera R."/>
            <person name="Culley D."/>
            <person name="Daum C."/>
            <person name="Ezra D."/>
            <person name="Gonzalez J."/>
            <person name="Henrissat B."/>
            <person name="Kuo A."/>
            <person name="Liang C."/>
            <person name="Lipzen A."/>
            <person name="Lutzoni F."/>
            <person name="Magnuson J."/>
            <person name="Mondo S."/>
            <person name="Nolan M."/>
            <person name="Ohm R."/>
            <person name="Pangilinan J."/>
            <person name="Park H.-J."/>
            <person name="Ramirez L."/>
            <person name="Alfaro M."/>
            <person name="Sun H."/>
            <person name="Tritt A."/>
            <person name="Yoshinaga Y."/>
            <person name="Zwiers L.-H."/>
            <person name="Turgeon B."/>
            <person name="Goodwin S."/>
            <person name="Spatafora J."/>
            <person name="Crous P."/>
            <person name="Grigoriev I."/>
        </authorList>
    </citation>
    <scope>NUCLEOTIDE SEQUENCE</scope>
    <source>
        <strain evidence="8 10">CBS 304.34</strain>
    </source>
</reference>
<dbReference type="Pfam" id="PF01522">
    <property type="entry name" value="Polysacc_deac_1"/>
    <property type="match status" value="1"/>
</dbReference>
<dbReference type="GO" id="GO:0006032">
    <property type="term" value="P:chitin catabolic process"/>
    <property type="evidence" value="ECO:0007669"/>
    <property type="project" value="UniProtKB-KW"/>
</dbReference>
<comment type="cofactor">
    <cofactor evidence="1">
        <name>Co(2+)</name>
        <dbReference type="ChEBI" id="CHEBI:48828"/>
    </cofactor>
</comment>
<evidence type="ECO:0000256" key="6">
    <source>
        <dbReference type="SAM" id="Phobius"/>
    </source>
</evidence>
<evidence type="ECO:0000256" key="5">
    <source>
        <dbReference type="ARBA" id="ARBA00048494"/>
    </source>
</evidence>
<evidence type="ECO:0000256" key="4">
    <source>
        <dbReference type="ARBA" id="ARBA00024056"/>
    </source>
</evidence>
<keyword evidence="6" id="KW-0812">Transmembrane</keyword>
<dbReference type="GO" id="GO:0005975">
    <property type="term" value="P:carbohydrate metabolic process"/>
    <property type="evidence" value="ECO:0007669"/>
    <property type="project" value="InterPro"/>
</dbReference>
<dbReference type="InterPro" id="IPR050248">
    <property type="entry name" value="Polysacc_deacetylase_ArnD"/>
</dbReference>
<dbReference type="GeneID" id="54459409"/>
<evidence type="ECO:0000259" key="7">
    <source>
        <dbReference type="PROSITE" id="PS51677"/>
    </source>
</evidence>
<dbReference type="Gene3D" id="3.20.20.370">
    <property type="entry name" value="Glycoside hydrolase/deacetylase"/>
    <property type="match status" value="1"/>
</dbReference>
<evidence type="ECO:0000313" key="8">
    <source>
        <dbReference type="EMBL" id="KAF2816895.1"/>
    </source>
</evidence>
<dbReference type="GO" id="GO:0009272">
    <property type="term" value="P:fungal-type cell wall biogenesis"/>
    <property type="evidence" value="ECO:0007669"/>
    <property type="project" value="UniProtKB-ARBA"/>
</dbReference>
<keyword evidence="3" id="KW-0170">Cobalt</keyword>
<reference evidence="10" key="2">
    <citation type="submission" date="2020-04" db="EMBL/GenBank/DDBJ databases">
        <authorList>
            <consortium name="NCBI Genome Project"/>
        </authorList>
    </citation>
    <scope>NUCLEOTIDE SEQUENCE</scope>
    <source>
        <strain evidence="10">CBS 304.34</strain>
    </source>
</reference>
<feature type="domain" description="NodB homology" evidence="7">
    <location>
        <begin position="70"/>
        <end position="252"/>
    </location>
</feature>
<dbReference type="SUPFAM" id="SSF88713">
    <property type="entry name" value="Glycoside hydrolase/deacetylase"/>
    <property type="match status" value="1"/>
</dbReference>
<dbReference type="InterPro" id="IPR002509">
    <property type="entry name" value="NODB_dom"/>
</dbReference>
<comment type="catalytic activity">
    <reaction evidence="5">
        <text>[(1-&gt;4)-N-acetyl-beta-D-glucosaminyl](n) + n H2O = chitosan + n acetate</text>
        <dbReference type="Rhea" id="RHEA:10464"/>
        <dbReference type="Rhea" id="RHEA-COMP:9593"/>
        <dbReference type="Rhea" id="RHEA-COMP:9597"/>
        <dbReference type="ChEBI" id="CHEBI:15377"/>
        <dbReference type="ChEBI" id="CHEBI:17029"/>
        <dbReference type="ChEBI" id="CHEBI:30089"/>
        <dbReference type="ChEBI" id="CHEBI:57704"/>
        <dbReference type="EC" id="3.5.1.41"/>
    </reaction>
    <physiologicalReaction direction="left-to-right" evidence="5">
        <dbReference type="Rhea" id="RHEA:10465"/>
    </physiologicalReaction>
</comment>
<keyword evidence="6" id="KW-0472">Membrane</keyword>
<feature type="transmembrane region" description="Helical" evidence="6">
    <location>
        <begin position="21"/>
        <end position="41"/>
    </location>
</feature>
<keyword evidence="6" id="KW-1133">Transmembrane helix</keyword>
<dbReference type="InterPro" id="IPR011330">
    <property type="entry name" value="Glyco_hydro/deAcase_b/a-brl"/>
</dbReference>
<dbReference type="Proteomes" id="UP000504636">
    <property type="component" value="Unplaced"/>
</dbReference>
<dbReference type="PANTHER" id="PTHR10587:SF137">
    <property type="entry name" value="4-DEOXY-4-FORMAMIDO-L-ARABINOSE-PHOSPHOUNDECAPRENOL DEFORMYLASE ARND-RELATED"/>
    <property type="match status" value="1"/>
</dbReference>
<dbReference type="OrthoDB" id="407355at2759"/>
<name>A0A6A6Z9D4_9PEZI</name>
<dbReference type="RefSeq" id="XP_033583859.1">
    <property type="nucleotide sequence ID" value="XM_033718516.1"/>
</dbReference>
<reference evidence="10" key="3">
    <citation type="submission" date="2025-04" db="UniProtKB">
        <authorList>
            <consortium name="RefSeq"/>
        </authorList>
    </citation>
    <scope>IDENTIFICATION</scope>
    <source>
        <strain evidence="10">CBS 304.34</strain>
    </source>
</reference>
<dbReference type="PANTHER" id="PTHR10587">
    <property type="entry name" value="GLYCOSYL TRANSFERASE-RELATED"/>
    <property type="match status" value="1"/>
</dbReference>
<evidence type="ECO:0000256" key="1">
    <source>
        <dbReference type="ARBA" id="ARBA00001941"/>
    </source>
</evidence>
<evidence type="ECO:0000313" key="10">
    <source>
        <dbReference type="RefSeq" id="XP_033583859.1"/>
    </source>
</evidence>
<dbReference type="CDD" id="cd10958">
    <property type="entry name" value="CE4_NodB_like_2"/>
    <property type="match status" value="1"/>
</dbReference>
<dbReference type="AlphaFoldDB" id="A0A6A6Z9D4"/>
<evidence type="ECO:0000256" key="2">
    <source>
        <dbReference type="ARBA" id="ARBA00023024"/>
    </source>
</evidence>
<sequence>MPHINYFLRFPSKLRRRARRSRLAAMFILLSTIFIFFTPFYCIYKPPTFLIRYFQYRWPDILWHVPTRSKIIALSIDDAPSEYTNEIMQLLKDNNATATFFVIGAQVPGREGILSNLVRNGNELGNHAMHDEPSRSLSDETLTSQIQSVEHMIDTAYKDADSELSNPKLFRPGSGFFSDRMLAILDKLNYRLVLGSIYPHDPQIPYWRVNARHILSMLRPGGIIICHDRRSWTLPMLRKAIPEMRRRGYQIVTVSELLREVKT</sequence>
<keyword evidence="2" id="KW-0119">Carbohydrate metabolism</keyword>
<dbReference type="PROSITE" id="PS51677">
    <property type="entry name" value="NODB"/>
    <property type="match status" value="1"/>
</dbReference>
<dbReference type="EMBL" id="MU003692">
    <property type="protein sequence ID" value="KAF2816895.1"/>
    <property type="molecule type" value="Genomic_DNA"/>
</dbReference>
<protein>
    <recommendedName>
        <fullName evidence="4">chitin deacetylase</fullName>
        <ecNumber evidence="4">3.5.1.41</ecNumber>
    </recommendedName>
</protein>
<dbReference type="GO" id="GO:0004099">
    <property type="term" value="F:chitin deacetylase activity"/>
    <property type="evidence" value="ECO:0007669"/>
    <property type="project" value="UniProtKB-EC"/>
</dbReference>
<keyword evidence="9" id="KW-1185">Reference proteome</keyword>
<evidence type="ECO:0000313" key="9">
    <source>
        <dbReference type="Proteomes" id="UP000504636"/>
    </source>
</evidence>
<organism evidence="8">
    <name type="scientific">Mytilinidion resinicola</name>
    <dbReference type="NCBI Taxonomy" id="574789"/>
    <lineage>
        <taxon>Eukaryota</taxon>
        <taxon>Fungi</taxon>
        <taxon>Dikarya</taxon>
        <taxon>Ascomycota</taxon>
        <taxon>Pezizomycotina</taxon>
        <taxon>Dothideomycetes</taxon>
        <taxon>Pleosporomycetidae</taxon>
        <taxon>Mytilinidiales</taxon>
        <taxon>Mytilinidiaceae</taxon>
        <taxon>Mytilinidion</taxon>
    </lineage>
</organism>
<keyword evidence="2" id="KW-0146">Chitin degradation</keyword>
<accession>A0A6A6Z9D4</accession>
<proteinExistence type="predicted"/>
<dbReference type="EC" id="3.5.1.41" evidence="4"/>